<keyword evidence="2" id="KW-1185">Reference proteome</keyword>
<accession>A0ABP0JVS3</accession>
<sequence length="304" mass="32623">MAMAVVSQDASAGVRAAALVAPDETAYDLFQMLRNSRGTALPCFDEHLPAGILSPDYAVVLHGEPSTGKSVLLRNILATHLLPKACDGHGLPSVLVDADNAFDVWLLAKLLQDRARRSGVNSEEAVDLVTDALGRLLVFRPCEPLDLLQQLRQLRSIFSSNPTAGLLVIDSMSAWQSMTAAFPRSAGATLKECWRAVARLQQEASVAAVIAHRDAAVEFPLHFEAIHLGVGCCPKVQPKGEEHLEASAHSEHECFYIAPGGKVLDSSALDAQTFFVISPAGEVVTIPTQPELRPLSLSVGHNHF</sequence>
<evidence type="ECO:0000313" key="1">
    <source>
        <dbReference type="EMBL" id="CAK9018488.1"/>
    </source>
</evidence>
<reference evidence="1 2" key="1">
    <citation type="submission" date="2024-02" db="EMBL/GenBank/DDBJ databases">
        <authorList>
            <person name="Chen Y."/>
            <person name="Shah S."/>
            <person name="Dougan E. K."/>
            <person name="Thang M."/>
            <person name="Chan C."/>
        </authorList>
    </citation>
    <scope>NUCLEOTIDE SEQUENCE [LARGE SCALE GENOMIC DNA]</scope>
</reference>
<protein>
    <recommendedName>
        <fullName evidence="3">DNA recombination and repair protein Rad51-like C-terminal domain-containing protein</fullName>
    </recommendedName>
</protein>
<dbReference type="PANTHER" id="PTHR46644:SF2">
    <property type="entry name" value="DNA REPAIR PROTEIN XRCC2"/>
    <property type="match status" value="1"/>
</dbReference>
<dbReference type="EMBL" id="CAXAMN010006668">
    <property type="protein sequence ID" value="CAK9018488.1"/>
    <property type="molecule type" value="Genomic_DNA"/>
</dbReference>
<dbReference type="Proteomes" id="UP001642484">
    <property type="component" value="Unassembled WGS sequence"/>
</dbReference>
<dbReference type="Gene3D" id="3.40.50.300">
    <property type="entry name" value="P-loop containing nucleotide triphosphate hydrolases"/>
    <property type="match status" value="1"/>
</dbReference>
<organism evidence="1 2">
    <name type="scientific">Durusdinium trenchii</name>
    <dbReference type="NCBI Taxonomy" id="1381693"/>
    <lineage>
        <taxon>Eukaryota</taxon>
        <taxon>Sar</taxon>
        <taxon>Alveolata</taxon>
        <taxon>Dinophyceae</taxon>
        <taxon>Suessiales</taxon>
        <taxon>Symbiodiniaceae</taxon>
        <taxon>Durusdinium</taxon>
    </lineage>
</organism>
<gene>
    <name evidence="1" type="ORF">CCMP2556_LOCUS13279</name>
</gene>
<comment type="caution">
    <text evidence="1">The sequence shown here is derived from an EMBL/GenBank/DDBJ whole genome shotgun (WGS) entry which is preliminary data.</text>
</comment>
<evidence type="ECO:0000313" key="2">
    <source>
        <dbReference type="Proteomes" id="UP001642484"/>
    </source>
</evidence>
<evidence type="ECO:0008006" key="3">
    <source>
        <dbReference type="Google" id="ProtNLM"/>
    </source>
</evidence>
<dbReference type="InterPro" id="IPR030547">
    <property type="entry name" value="XRCC2"/>
</dbReference>
<dbReference type="PANTHER" id="PTHR46644">
    <property type="entry name" value="DNA REPAIR PROTEIN XRCC2"/>
    <property type="match status" value="1"/>
</dbReference>
<proteinExistence type="predicted"/>
<dbReference type="InterPro" id="IPR027417">
    <property type="entry name" value="P-loop_NTPase"/>
</dbReference>
<name>A0ABP0JVS3_9DINO</name>
<dbReference type="SUPFAM" id="SSF52540">
    <property type="entry name" value="P-loop containing nucleoside triphosphate hydrolases"/>
    <property type="match status" value="1"/>
</dbReference>